<name>A0A3M7QG84_BRAPC</name>
<accession>A0A3M7QG84</accession>
<keyword evidence="2" id="KW-1185">Reference proteome</keyword>
<dbReference type="AlphaFoldDB" id="A0A3M7QG84"/>
<organism evidence="1 2">
    <name type="scientific">Brachionus plicatilis</name>
    <name type="common">Marine rotifer</name>
    <name type="synonym">Brachionus muelleri</name>
    <dbReference type="NCBI Taxonomy" id="10195"/>
    <lineage>
        <taxon>Eukaryota</taxon>
        <taxon>Metazoa</taxon>
        <taxon>Spiralia</taxon>
        <taxon>Gnathifera</taxon>
        <taxon>Rotifera</taxon>
        <taxon>Eurotatoria</taxon>
        <taxon>Monogononta</taxon>
        <taxon>Pseudotrocha</taxon>
        <taxon>Ploima</taxon>
        <taxon>Brachionidae</taxon>
        <taxon>Brachionus</taxon>
    </lineage>
</organism>
<evidence type="ECO:0000313" key="2">
    <source>
        <dbReference type="Proteomes" id="UP000276133"/>
    </source>
</evidence>
<proteinExistence type="predicted"/>
<evidence type="ECO:0000313" key="1">
    <source>
        <dbReference type="EMBL" id="RNA10447.1"/>
    </source>
</evidence>
<protein>
    <submittedName>
        <fullName evidence="1">Uncharacterized protein</fullName>
    </submittedName>
</protein>
<sequence length="223" mass="25647">MVNILGSSTKVLWHTDCESIDLDCKSDVFNRPGAGFDFILGLATISFSKSFERFIAEDMLANESFCSSKKVSFRFENDVIKESIVYSVQVKKSNSVVKLIGYNPGYCFILSNCSYIINFRKILKQTAYVLEKKNIKRLFSRENFLSFVSIKLQRSLIKRFKILEVSRIFKVEIRKIIGCIFSLVLKIIVSTCVCRKLEIILHVVFVKLIACYSDGKRNIMLIK</sequence>
<comment type="caution">
    <text evidence="1">The sequence shown here is derived from an EMBL/GenBank/DDBJ whole genome shotgun (WGS) entry which is preliminary data.</text>
</comment>
<reference evidence="1 2" key="1">
    <citation type="journal article" date="2018" name="Sci. Rep.">
        <title>Genomic signatures of local adaptation to the degree of environmental predictability in rotifers.</title>
        <authorList>
            <person name="Franch-Gras L."/>
            <person name="Hahn C."/>
            <person name="Garcia-Roger E.M."/>
            <person name="Carmona M.J."/>
            <person name="Serra M."/>
            <person name="Gomez A."/>
        </authorList>
    </citation>
    <scope>NUCLEOTIDE SEQUENCE [LARGE SCALE GENOMIC DNA]</scope>
    <source>
        <strain evidence="1">HYR1</strain>
    </source>
</reference>
<gene>
    <name evidence="1" type="ORF">BpHYR1_001736</name>
</gene>
<dbReference type="Proteomes" id="UP000276133">
    <property type="component" value="Unassembled WGS sequence"/>
</dbReference>
<dbReference type="EMBL" id="REGN01006198">
    <property type="protein sequence ID" value="RNA10447.1"/>
    <property type="molecule type" value="Genomic_DNA"/>
</dbReference>